<evidence type="ECO:0000313" key="2">
    <source>
        <dbReference type="Proteomes" id="UP000004995"/>
    </source>
</evidence>
<organism evidence="1 2">
    <name type="scientific">Setaria italica</name>
    <name type="common">Foxtail millet</name>
    <name type="synonym">Panicum italicum</name>
    <dbReference type="NCBI Taxonomy" id="4555"/>
    <lineage>
        <taxon>Eukaryota</taxon>
        <taxon>Viridiplantae</taxon>
        <taxon>Streptophyta</taxon>
        <taxon>Embryophyta</taxon>
        <taxon>Tracheophyta</taxon>
        <taxon>Spermatophyta</taxon>
        <taxon>Magnoliopsida</taxon>
        <taxon>Liliopsida</taxon>
        <taxon>Poales</taxon>
        <taxon>Poaceae</taxon>
        <taxon>PACMAD clade</taxon>
        <taxon>Panicoideae</taxon>
        <taxon>Panicodae</taxon>
        <taxon>Paniceae</taxon>
        <taxon>Cenchrinae</taxon>
        <taxon>Setaria</taxon>
    </lineage>
</organism>
<dbReference type="Proteomes" id="UP000004995">
    <property type="component" value="Unassembled WGS sequence"/>
</dbReference>
<keyword evidence="2" id="KW-1185">Reference proteome</keyword>
<sequence>MVKVSCNVVMTITSVKGFRSLYLNLVFFFIFKSR</sequence>
<dbReference type="Gramene" id="KQL16783">
    <property type="protein sequence ID" value="KQL16783"/>
    <property type="gene ID" value="SETIT_025374mg"/>
</dbReference>
<dbReference type="InParanoid" id="K3ZFM2"/>
<dbReference type="EnsemblPlants" id="KQL16783">
    <property type="protein sequence ID" value="KQL16783"/>
    <property type="gene ID" value="SETIT_025374mg"/>
</dbReference>
<evidence type="ECO:0000313" key="1">
    <source>
        <dbReference type="EnsemblPlants" id="KQL16783"/>
    </source>
</evidence>
<dbReference type="AlphaFoldDB" id="K3ZFM2"/>
<name>K3ZFM2_SETIT</name>
<protein>
    <submittedName>
        <fullName evidence="1">Uncharacterized protein</fullName>
    </submittedName>
</protein>
<reference evidence="1" key="2">
    <citation type="submission" date="2018-08" db="UniProtKB">
        <authorList>
            <consortium name="EnsemblPlants"/>
        </authorList>
    </citation>
    <scope>IDENTIFICATION</scope>
    <source>
        <strain evidence="1">Yugu1</strain>
    </source>
</reference>
<accession>K3ZFM2</accession>
<proteinExistence type="predicted"/>
<reference evidence="2" key="1">
    <citation type="journal article" date="2012" name="Nat. Biotechnol.">
        <title>Reference genome sequence of the model plant Setaria.</title>
        <authorList>
            <person name="Bennetzen J.L."/>
            <person name="Schmutz J."/>
            <person name="Wang H."/>
            <person name="Percifield R."/>
            <person name="Hawkins J."/>
            <person name="Pontaroli A.C."/>
            <person name="Estep M."/>
            <person name="Feng L."/>
            <person name="Vaughn J.N."/>
            <person name="Grimwood J."/>
            <person name="Jenkins J."/>
            <person name="Barry K."/>
            <person name="Lindquist E."/>
            <person name="Hellsten U."/>
            <person name="Deshpande S."/>
            <person name="Wang X."/>
            <person name="Wu X."/>
            <person name="Mitros T."/>
            <person name="Triplett J."/>
            <person name="Yang X."/>
            <person name="Ye C.Y."/>
            <person name="Mauro-Herrera M."/>
            <person name="Wang L."/>
            <person name="Li P."/>
            <person name="Sharma M."/>
            <person name="Sharma R."/>
            <person name="Ronald P.C."/>
            <person name="Panaud O."/>
            <person name="Kellogg E.A."/>
            <person name="Brutnell T.P."/>
            <person name="Doust A.N."/>
            <person name="Tuskan G.A."/>
            <person name="Rokhsar D."/>
            <person name="Devos K.M."/>
        </authorList>
    </citation>
    <scope>NUCLEOTIDE SEQUENCE [LARGE SCALE GENOMIC DNA]</scope>
    <source>
        <strain evidence="2">cv. Yugu1</strain>
    </source>
</reference>
<dbReference type="EMBL" id="AGNK02002058">
    <property type="status" value="NOT_ANNOTATED_CDS"/>
    <property type="molecule type" value="Genomic_DNA"/>
</dbReference>
<dbReference type="HOGENOM" id="CLU_3377931_0_0_1"/>